<feature type="non-terminal residue" evidence="4">
    <location>
        <position position="1"/>
    </location>
</feature>
<sequence length="161" mass="18507">LYWFVPSSHKIKPSEKVPHKIYQVPYQPGWLENDLVRREIEGDKLQYIMMMSEVQTVICESFLNSADVLKELKDFDLIVYDSLAVCPATLFGERHNIPRVESIPLPPNAPFAFNHMIPMPVSYVPQLFTGLSDKMTFLERVVNLGAYLGSRFIMNIAKTDQ</sequence>
<evidence type="ECO:0000256" key="2">
    <source>
        <dbReference type="ARBA" id="ARBA00022676"/>
    </source>
</evidence>
<keyword evidence="3" id="KW-0808">Transferase</keyword>
<dbReference type="InterPro" id="IPR002213">
    <property type="entry name" value="UDP_glucos_trans"/>
</dbReference>
<dbReference type="SUPFAM" id="SSF53756">
    <property type="entry name" value="UDP-Glycosyltransferase/glycogen phosphorylase"/>
    <property type="match status" value="1"/>
</dbReference>
<dbReference type="GO" id="GO:0008194">
    <property type="term" value="F:UDP-glycosyltransferase activity"/>
    <property type="evidence" value="ECO:0007669"/>
    <property type="project" value="InterPro"/>
</dbReference>
<dbReference type="OrthoDB" id="5835829at2759"/>
<organism evidence="4 5">
    <name type="scientific">Desmophyllum pertusum</name>
    <dbReference type="NCBI Taxonomy" id="174260"/>
    <lineage>
        <taxon>Eukaryota</taxon>
        <taxon>Metazoa</taxon>
        <taxon>Cnidaria</taxon>
        <taxon>Anthozoa</taxon>
        <taxon>Hexacorallia</taxon>
        <taxon>Scleractinia</taxon>
        <taxon>Caryophylliina</taxon>
        <taxon>Caryophylliidae</taxon>
        <taxon>Desmophyllum</taxon>
    </lineage>
</organism>
<reference evidence="4" key="1">
    <citation type="submission" date="2023-01" db="EMBL/GenBank/DDBJ databases">
        <title>Genome assembly of the deep-sea coral Lophelia pertusa.</title>
        <authorList>
            <person name="Herrera S."/>
            <person name="Cordes E."/>
        </authorList>
    </citation>
    <scope>NUCLEOTIDE SEQUENCE</scope>
    <source>
        <strain evidence="4">USNM1676648</strain>
        <tissue evidence="4">Polyp</tissue>
    </source>
</reference>
<evidence type="ECO:0000313" key="4">
    <source>
        <dbReference type="EMBL" id="KAJ7387986.1"/>
    </source>
</evidence>
<protein>
    <submittedName>
        <fullName evidence="4">Uncharacterized protein</fullName>
    </submittedName>
</protein>
<gene>
    <name evidence="4" type="ORF">OS493_040590</name>
</gene>
<evidence type="ECO:0000256" key="1">
    <source>
        <dbReference type="ARBA" id="ARBA00009995"/>
    </source>
</evidence>
<keyword evidence="2" id="KW-0328">Glycosyltransferase</keyword>
<accession>A0A9X0D668</accession>
<dbReference type="PANTHER" id="PTHR48043:SF145">
    <property type="entry name" value="FI06409P-RELATED"/>
    <property type="match status" value="1"/>
</dbReference>
<dbReference type="InterPro" id="IPR050271">
    <property type="entry name" value="UDP-glycosyltransferase"/>
</dbReference>
<dbReference type="EMBL" id="MU825827">
    <property type="protein sequence ID" value="KAJ7387986.1"/>
    <property type="molecule type" value="Genomic_DNA"/>
</dbReference>
<dbReference type="PANTHER" id="PTHR48043">
    <property type="entry name" value="EG:EG0003.4 PROTEIN-RELATED"/>
    <property type="match status" value="1"/>
</dbReference>
<dbReference type="Proteomes" id="UP001163046">
    <property type="component" value="Unassembled WGS sequence"/>
</dbReference>
<proteinExistence type="inferred from homology"/>
<comment type="similarity">
    <text evidence="1">Belongs to the UDP-glycosyltransferase family.</text>
</comment>
<evidence type="ECO:0000256" key="3">
    <source>
        <dbReference type="ARBA" id="ARBA00022679"/>
    </source>
</evidence>
<dbReference type="Pfam" id="PF00201">
    <property type="entry name" value="UDPGT"/>
    <property type="match status" value="1"/>
</dbReference>
<evidence type="ECO:0000313" key="5">
    <source>
        <dbReference type="Proteomes" id="UP001163046"/>
    </source>
</evidence>
<dbReference type="AlphaFoldDB" id="A0A9X0D668"/>
<comment type="caution">
    <text evidence="4">The sequence shown here is derived from an EMBL/GenBank/DDBJ whole genome shotgun (WGS) entry which is preliminary data.</text>
</comment>
<keyword evidence="5" id="KW-1185">Reference proteome</keyword>
<name>A0A9X0D668_9CNID</name>